<comment type="pathway">
    <text evidence="2">Cofactor biosynthesis; adenosylcobalamin biosynthesis.</text>
</comment>
<dbReference type="GO" id="GO:0009236">
    <property type="term" value="P:cobalamin biosynthetic process"/>
    <property type="evidence" value="ECO:0007669"/>
    <property type="project" value="UniProtKB-KW"/>
</dbReference>
<evidence type="ECO:0000259" key="10">
    <source>
        <dbReference type="Pfam" id="PF07685"/>
    </source>
</evidence>
<dbReference type="Pfam" id="PF01656">
    <property type="entry name" value="CbiA"/>
    <property type="match status" value="1"/>
</dbReference>
<evidence type="ECO:0000256" key="3">
    <source>
        <dbReference type="ARBA" id="ARBA00022573"/>
    </source>
</evidence>
<organism evidence="11 12">
    <name type="scientific">Desulfovibrio porci</name>
    <dbReference type="NCBI Taxonomy" id="2605782"/>
    <lineage>
        <taxon>Bacteria</taxon>
        <taxon>Pseudomonadati</taxon>
        <taxon>Thermodesulfobacteriota</taxon>
        <taxon>Desulfovibrionia</taxon>
        <taxon>Desulfovibrionales</taxon>
        <taxon>Desulfovibrionaceae</taxon>
        <taxon>Desulfovibrio</taxon>
    </lineage>
</organism>
<dbReference type="NCBIfam" id="TIGR00379">
    <property type="entry name" value="cobB"/>
    <property type="match status" value="1"/>
</dbReference>
<evidence type="ECO:0000259" key="9">
    <source>
        <dbReference type="Pfam" id="PF01656"/>
    </source>
</evidence>
<dbReference type="SUPFAM" id="SSF52317">
    <property type="entry name" value="Class I glutamine amidotransferase-like"/>
    <property type="match status" value="1"/>
</dbReference>
<evidence type="ECO:0000256" key="2">
    <source>
        <dbReference type="ARBA" id="ARBA00004953"/>
    </source>
</evidence>
<dbReference type="PANTHER" id="PTHR43873">
    <property type="entry name" value="COBYRINATE A,C-DIAMIDE SYNTHASE"/>
    <property type="match status" value="1"/>
</dbReference>
<keyword evidence="6" id="KW-0067">ATP-binding</keyword>
<dbReference type="InterPro" id="IPR011698">
    <property type="entry name" value="GATase_3"/>
</dbReference>
<dbReference type="InterPro" id="IPR002586">
    <property type="entry name" value="CobQ/CobB/MinD/ParA_Nub-bd_dom"/>
</dbReference>
<keyword evidence="5" id="KW-0547">Nucleotide-binding</keyword>
<feature type="domain" description="CobB/CobQ-like glutamine amidotransferase" evidence="10">
    <location>
        <begin position="298"/>
        <end position="494"/>
    </location>
</feature>
<evidence type="ECO:0000256" key="1">
    <source>
        <dbReference type="ARBA" id="ARBA00001946"/>
    </source>
</evidence>
<dbReference type="EMBL" id="VUMH01000011">
    <property type="protein sequence ID" value="MSS28567.1"/>
    <property type="molecule type" value="Genomic_DNA"/>
</dbReference>
<dbReference type="Pfam" id="PF07685">
    <property type="entry name" value="GATase_3"/>
    <property type="match status" value="1"/>
</dbReference>
<gene>
    <name evidence="11" type="ORF">FYJ44_11110</name>
</gene>
<accession>A0A6L5XMZ4</accession>
<dbReference type="RefSeq" id="WP_154512070.1">
    <property type="nucleotide sequence ID" value="NZ_VUMH01000011.1"/>
</dbReference>
<sequence length="513" mass="53893">MAQTTPSRIPGLIVGGTGSNAGKTVTTLALLCALRARGLRVQAAKSGPDFIDAAFHAALTGAPAANLDVWMCREARPDSGKRPLRRIPQGLARVFARMHGPGADGRNADLLLVEGAMGLYDGGTGGAGSTAQLAVLLGLPVLLALNVHGLGQSVAALAEGFLRHRPAWTADAGHPAFVGMICTHVGGEKHKEILRQALAPLTAQTGVPLLGLLPRDGAPQLKSRHLGLVEARESLPGLDHESLAAWLETHCDVRALLQALGAPQSGLPASPPRADAPPVRFFAPRVRSGKAARRPRLGVAWDVAFSFCYADLPALLRELGAELCFFSPLRDAAPPSACDGLYFPGGYPELHASALAANTSMRAALRTLAERGLPIYGECGGYIYLMRALRQDGRDYPMSGLLPLTCLLGGQRAALGYRAARALPGWPAACAPGQSGTATTLRARGHEFHYGRLEGRELPAGCAPLWQLSDSKGAVLGPEGCRLGSVAGSWLHLYPEGARRFWRAWLAGLSAQA</sequence>
<dbReference type="GO" id="GO:0042242">
    <property type="term" value="F:cobyrinic acid a,c-diamide synthase activity"/>
    <property type="evidence" value="ECO:0007669"/>
    <property type="project" value="InterPro"/>
</dbReference>
<dbReference type="Proteomes" id="UP000477488">
    <property type="component" value="Unassembled WGS sequence"/>
</dbReference>
<dbReference type="GO" id="GO:0005524">
    <property type="term" value="F:ATP binding"/>
    <property type="evidence" value="ECO:0007669"/>
    <property type="project" value="UniProtKB-KW"/>
</dbReference>
<dbReference type="InterPro" id="IPR027417">
    <property type="entry name" value="P-loop_NTPase"/>
</dbReference>
<evidence type="ECO:0000256" key="5">
    <source>
        <dbReference type="ARBA" id="ARBA00022741"/>
    </source>
</evidence>
<evidence type="ECO:0000256" key="8">
    <source>
        <dbReference type="ARBA" id="ARBA00022962"/>
    </source>
</evidence>
<dbReference type="PROSITE" id="PS51274">
    <property type="entry name" value="GATASE_COBBQ"/>
    <property type="match status" value="1"/>
</dbReference>
<dbReference type="CDD" id="cd03130">
    <property type="entry name" value="GATase1_CobB"/>
    <property type="match status" value="1"/>
</dbReference>
<comment type="cofactor">
    <cofactor evidence="1">
        <name>Mg(2+)</name>
        <dbReference type="ChEBI" id="CHEBI:18420"/>
    </cofactor>
</comment>
<dbReference type="PANTHER" id="PTHR43873:SF1">
    <property type="entry name" value="COBYRINATE A,C-DIAMIDE SYNTHASE"/>
    <property type="match status" value="1"/>
</dbReference>
<keyword evidence="8" id="KW-0315">Glutamine amidotransferase</keyword>
<evidence type="ECO:0000256" key="7">
    <source>
        <dbReference type="ARBA" id="ARBA00022842"/>
    </source>
</evidence>
<keyword evidence="7" id="KW-0460">Magnesium</keyword>
<dbReference type="SUPFAM" id="SSF52540">
    <property type="entry name" value="P-loop containing nucleoside triphosphate hydrolases"/>
    <property type="match status" value="1"/>
</dbReference>
<name>A0A6L5XMZ4_9BACT</name>
<dbReference type="AlphaFoldDB" id="A0A6L5XMZ4"/>
<keyword evidence="4" id="KW-0436">Ligase</keyword>
<keyword evidence="12" id="KW-1185">Reference proteome</keyword>
<dbReference type="InterPro" id="IPR004484">
    <property type="entry name" value="CbiA/CobB_synth"/>
</dbReference>
<dbReference type="Gene3D" id="3.40.50.300">
    <property type="entry name" value="P-loop containing nucleotide triphosphate hydrolases"/>
    <property type="match status" value="1"/>
</dbReference>
<comment type="caution">
    <text evidence="11">The sequence shown here is derived from an EMBL/GenBank/DDBJ whole genome shotgun (WGS) entry which is preliminary data.</text>
</comment>
<dbReference type="Gene3D" id="3.40.50.880">
    <property type="match status" value="1"/>
</dbReference>
<proteinExistence type="predicted"/>
<keyword evidence="3" id="KW-0169">Cobalamin biosynthesis</keyword>
<evidence type="ECO:0000313" key="12">
    <source>
        <dbReference type="Proteomes" id="UP000477488"/>
    </source>
</evidence>
<evidence type="ECO:0000256" key="6">
    <source>
        <dbReference type="ARBA" id="ARBA00022840"/>
    </source>
</evidence>
<feature type="domain" description="CobQ/CobB/MinD/ParA nucleotide binding" evidence="9">
    <location>
        <begin position="13"/>
        <end position="217"/>
    </location>
</feature>
<dbReference type="NCBIfam" id="NF002204">
    <property type="entry name" value="PRK01077.1"/>
    <property type="match status" value="1"/>
</dbReference>
<evidence type="ECO:0000256" key="4">
    <source>
        <dbReference type="ARBA" id="ARBA00022598"/>
    </source>
</evidence>
<dbReference type="InterPro" id="IPR029062">
    <property type="entry name" value="Class_I_gatase-like"/>
</dbReference>
<protein>
    <submittedName>
        <fullName evidence="11">Cobyrinate a,c-diamide synthase</fullName>
    </submittedName>
</protein>
<reference evidence="11 12" key="1">
    <citation type="submission" date="2019-09" db="EMBL/GenBank/DDBJ databases">
        <title>In-depth cultivation of the pig gut microbiome towards novel bacterial diversity and tailored functional studies.</title>
        <authorList>
            <person name="Wylensek D."/>
            <person name="Hitch T.C.A."/>
            <person name="Clavel T."/>
        </authorList>
    </citation>
    <scope>NUCLEOTIDE SEQUENCE [LARGE SCALE GENOMIC DNA]</scope>
    <source>
        <strain evidence="11 12">PG-178-WT-4</strain>
    </source>
</reference>
<evidence type="ECO:0000313" key="11">
    <source>
        <dbReference type="EMBL" id="MSS28567.1"/>
    </source>
</evidence>